<dbReference type="InParanoid" id="A0A0C2ZJ67"/>
<evidence type="ECO:0000313" key="2">
    <source>
        <dbReference type="Proteomes" id="UP000053989"/>
    </source>
</evidence>
<dbReference type="HOGENOM" id="CLU_103447_0_0_1"/>
<dbReference type="AlphaFoldDB" id="A0A0C2ZJ67"/>
<name>A0A0C2ZJ67_9AGAM</name>
<proteinExistence type="predicted"/>
<organism evidence="1 2">
    <name type="scientific">Scleroderma citrinum Foug A</name>
    <dbReference type="NCBI Taxonomy" id="1036808"/>
    <lineage>
        <taxon>Eukaryota</taxon>
        <taxon>Fungi</taxon>
        <taxon>Dikarya</taxon>
        <taxon>Basidiomycota</taxon>
        <taxon>Agaricomycotina</taxon>
        <taxon>Agaricomycetes</taxon>
        <taxon>Agaricomycetidae</taxon>
        <taxon>Boletales</taxon>
        <taxon>Sclerodermatineae</taxon>
        <taxon>Sclerodermataceae</taxon>
        <taxon>Scleroderma</taxon>
    </lineage>
</organism>
<accession>A0A0C2ZJ67</accession>
<evidence type="ECO:0000313" key="1">
    <source>
        <dbReference type="EMBL" id="KIM61623.1"/>
    </source>
</evidence>
<reference evidence="2" key="2">
    <citation type="submission" date="2015-01" db="EMBL/GenBank/DDBJ databases">
        <title>Evolutionary Origins and Diversification of the Mycorrhizal Mutualists.</title>
        <authorList>
            <consortium name="DOE Joint Genome Institute"/>
            <consortium name="Mycorrhizal Genomics Consortium"/>
            <person name="Kohler A."/>
            <person name="Kuo A."/>
            <person name="Nagy L.G."/>
            <person name="Floudas D."/>
            <person name="Copeland A."/>
            <person name="Barry K.W."/>
            <person name="Cichocki N."/>
            <person name="Veneault-Fourrey C."/>
            <person name="LaButti K."/>
            <person name="Lindquist E.A."/>
            <person name="Lipzen A."/>
            <person name="Lundell T."/>
            <person name="Morin E."/>
            <person name="Murat C."/>
            <person name="Riley R."/>
            <person name="Ohm R."/>
            <person name="Sun H."/>
            <person name="Tunlid A."/>
            <person name="Henrissat B."/>
            <person name="Grigoriev I.V."/>
            <person name="Hibbett D.S."/>
            <person name="Martin F."/>
        </authorList>
    </citation>
    <scope>NUCLEOTIDE SEQUENCE [LARGE SCALE GENOMIC DNA]</scope>
    <source>
        <strain evidence="2">Foug A</strain>
    </source>
</reference>
<protein>
    <submittedName>
        <fullName evidence="1">Uncharacterized protein</fullName>
    </submittedName>
</protein>
<gene>
    <name evidence="1" type="ORF">SCLCIDRAFT_16105</name>
</gene>
<dbReference type="Proteomes" id="UP000053989">
    <property type="component" value="Unassembled WGS sequence"/>
</dbReference>
<sequence>MQWSSAQQDRFEHHMANITASCGFPFHWVENPAVRDFLDDFFPHTSHLSSYQLTNRVIPQQVNRYQQAAKDASRGCEGTLQTDGWTGVNFHHLVAFMVTTVRRKAYTVRVVDVSADRRTAQHLKVLVKEVIQEVQESWGVEIVAVTVDIEFTSDASGESRAARKQLVQEFPWLVAPDCYAHQVCI</sequence>
<reference evidence="1 2" key="1">
    <citation type="submission" date="2014-04" db="EMBL/GenBank/DDBJ databases">
        <authorList>
            <consortium name="DOE Joint Genome Institute"/>
            <person name="Kuo A."/>
            <person name="Kohler A."/>
            <person name="Nagy L.G."/>
            <person name="Floudas D."/>
            <person name="Copeland A."/>
            <person name="Barry K.W."/>
            <person name="Cichocki N."/>
            <person name="Veneault-Fourrey C."/>
            <person name="LaButti K."/>
            <person name="Lindquist E.A."/>
            <person name="Lipzen A."/>
            <person name="Lundell T."/>
            <person name="Morin E."/>
            <person name="Murat C."/>
            <person name="Sun H."/>
            <person name="Tunlid A."/>
            <person name="Henrissat B."/>
            <person name="Grigoriev I.V."/>
            <person name="Hibbett D.S."/>
            <person name="Martin F."/>
            <person name="Nordberg H.P."/>
            <person name="Cantor M.N."/>
            <person name="Hua S.X."/>
        </authorList>
    </citation>
    <scope>NUCLEOTIDE SEQUENCE [LARGE SCALE GENOMIC DNA]</scope>
    <source>
        <strain evidence="1 2">Foug A</strain>
    </source>
</reference>
<dbReference type="STRING" id="1036808.A0A0C2ZJ67"/>
<dbReference type="OrthoDB" id="2423954at2759"/>
<dbReference type="EMBL" id="KN822050">
    <property type="protein sequence ID" value="KIM61623.1"/>
    <property type="molecule type" value="Genomic_DNA"/>
</dbReference>
<keyword evidence="2" id="KW-1185">Reference proteome</keyword>